<dbReference type="AlphaFoldDB" id="A0A315VIC3"/>
<dbReference type="Pfam" id="PF19236">
    <property type="entry name" value="ADAMTS_CR_3"/>
    <property type="match status" value="1"/>
</dbReference>
<comment type="caution">
    <text evidence="18">Lacks conserved residue(s) required for the propagation of feature annotation.</text>
</comment>
<keyword evidence="8" id="KW-0677">Repeat</keyword>
<reference evidence="21 22" key="1">
    <citation type="journal article" date="2018" name="G3 (Bethesda)">
        <title>A High-Quality Reference Genome for the Invasive Mosquitofish Gambusia affinis Using a Chicago Library.</title>
        <authorList>
            <person name="Hoffberg S.L."/>
            <person name="Troendle N.J."/>
            <person name="Glenn T.C."/>
            <person name="Mahmud O."/>
            <person name="Louha S."/>
            <person name="Chalopin D."/>
            <person name="Bennetzen J.L."/>
            <person name="Mauricio R."/>
        </authorList>
    </citation>
    <scope>NUCLEOTIDE SEQUENCE [LARGE SCALE GENOMIC DNA]</scope>
    <source>
        <strain evidence="21">NE01/NJP1002.9</strain>
        <tissue evidence="21">Muscle</tissue>
    </source>
</reference>
<feature type="disulfide bond" evidence="17">
    <location>
        <begin position="470"/>
        <end position="492"/>
    </location>
</feature>
<dbReference type="Pfam" id="PF01421">
    <property type="entry name" value="Reprolysin"/>
    <property type="match status" value="1"/>
</dbReference>
<feature type="disulfide bond" evidence="17">
    <location>
        <begin position="539"/>
        <end position="576"/>
    </location>
</feature>
<gene>
    <name evidence="21" type="ORF">CCH79_00001986</name>
</gene>
<dbReference type="InterPro" id="IPR013273">
    <property type="entry name" value="ADAMTS/ADAMTS-like"/>
</dbReference>
<evidence type="ECO:0000256" key="4">
    <source>
        <dbReference type="ARBA" id="ARBA00022670"/>
    </source>
</evidence>
<dbReference type="Pfam" id="PF17771">
    <property type="entry name" value="ADAMTS_CR_2"/>
    <property type="match status" value="1"/>
</dbReference>
<dbReference type="Proteomes" id="UP000250572">
    <property type="component" value="Unassembled WGS sequence"/>
</dbReference>
<evidence type="ECO:0000256" key="16">
    <source>
        <dbReference type="PIRSR" id="PIRSR613273-2"/>
    </source>
</evidence>
<evidence type="ECO:0000256" key="5">
    <source>
        <dbReference type="ARBA" id="ARBA00022685"/>
    </source>
</evidence>
<feature type="disulfide bond" evidence="17">
    <location>
        <begin position="350"/>
        <end position="433"/>
    </location>
</feature>
<dbReference type="Gene3D" id="2.20.100.10">
    <property type="entry name" value="Thrombospondin type-1 (TSP1) repeat"/>
    <property type="match status" value="3"/>
</dbReference>
<dbReference type="InterPro" id="IPR050439">
    <property type="entry name" value="ADAMTS_ADAMTS-like"/>
</dbReference>
<dbReference type="GO" id="GO:0031012">
    <property type="term" value="C:extracellular matrix"/>
    <property type="evidence" value="ECO:0007669"/>
    <property type="project" value="TreeGrafter"/>
</dbReference>
<dbReference type="GO" id="GO:0008270">
    <property type="term" value="F:zinc ion binding"/>
    <property type="evidence" value="ECO:0007669"/>
    <property type="project" value="InterPro"/>
</dbReference>
<accession>A0A315VIC3</accession>
<feature type="disulfide bond" evidence="17">
    <location>
        <begin position="459"/>
        <end position="482"/>
    </location>
</feature>
<feature type="binding site" evidence="16 18">
    <location>
        <position position="372"/>
    </location>
    <ligand>
        <name>Zn(2+)</name>
        <dbReference type="ChEBI" id="CHEBI:29105"/>
        <note>catalytic</note>
    </ligand>
</feature>
<keyword evidence="4" id="KW-0645">Protease</keyword>
<keyword evidence="16" id="KW-0106">Calcium</keyword>
<feature type="disulfide bond" evidence="17">
    <location>
        <begin position="477"/>
        <end position="511"/>
    </location>
</feature>
<evidence type="ECO:0000256" key="11">
    <source>
        <dbReference type="ARBA" id="ARBA00023049"/>
    </source>
</evidence>
<dbReference type="InterPro" id="IPR001590">
    <property type="entry name" value="Peptidase_M12B"/>
</dbReference>
<evidence type="ECO:0000256" key="14">
    <source>
        <dbReference type="ARBA" id="ARBA00023180"/>
    </source>
</evidence>
<comment type="caution">
    <text evidence="21">The sequence shown here is derived from an EMBL/GenBank/DDBJ whole genome shotgun (WGS) entry which is preliminary data.</text>
</comment>
<keyword evidence="11" id="KW-0482">Metalloprotease</keyword>
<feature type="binding site" evidence="16">
    <location>
        <position position="433"/>
    </location>
    <ligand>
        <name>Ca(2+)</name>
        <dbReference type="ChEBI" id="CHEBI:29108"/>
        <label>1</label>
    </ligand>
</feature>
<dbReference type="FunFam" id="3.40.390.10:FF:000001">
    <property type="entry name" value="A disintegrin and metalloproteinase with thrombospondin motifs 1"/>
    <property type="match status" value="1"/>
</dbReference>
<dbReference type="GO" id="GO:0030198">
    <property type="term" value="P:extracellular matrix organization"/>
    <property type="evidence" value="ECO:0007669"/>
    <property type="project" value="InterPro"/>
</dbReference>
<feature type="binding site" evidence="16">
    <location>
        <position position="436"/>
    </location>
    <ligand>
        <name>Ca(2+)</name>
        <dbReference type="ChEBI" id="CHEBI:29108"/>
        <label>1</label>
    </ligand>
</feature>
<evidence type="ECO:0000256" key="9">
    <source>
        <dbReference type="ARBA" id="ARBA00022801"/>
    </source>
</evidence>
<dbReference type="InterPro" id="IPR000884">
    <property type="entry name" value="TSP1_rpt"/>
</dbReference>
<feature type="binding site" evidence="16 18">
    <location>
        <position position="382"/>
    </location>
    <ligand>
        <name>Zn(2+)</name>
        <dbReference type="ChEBI" id="CHEBI:29105"/>
        <note>catalytic</note>
    </ligand>
</feature>
<dbReference type="InterPro" id="IPR010294">
    <property type="entry name" value="ADAMTS_spacer1"/>
</dbReference>
<dbReference type="FunFam" id="2.20.100.10:FF:000006">
    <property type="entry name" value="A disintegrin and metalloproteinase with thrombospondin motifs 1"/>
    <property type="match status" value="1"/>
</dbReference>
<dbReference type="EMBL" id="NHOQ01001678">
    <property type="protein sequence ID" value="PWA22676.1"/>
    <property type="molecule type" value="Genomic_DNA"/>
</dbReference>
<keyword evidence="22" id="KW-1185">Reference proteome</keyword>
<dbReference type="Pfam" id="PF19030">
    <property type="entry name" value="TSP1_ADAMTS"/>
    <property type="match status" value="2"/>
</dbReference>
<comment type="subcellular location">
    <subcellularLocation>
        <location evidence="1">Secreted</location>
        <location evidence="1">Extracellular space</location>
        <location evidence="1">Extracellular matrix</location>
    </subcellularLocation>
</comment>
<feature type="domain" description="Peptidase M12B" evidence="20">
    <location>
        <begin position="229"/>
        <end position="438"/>
    </location>
</feature>
<dbReference type="PRINTS" id="PR01857">
    <property type="entry name" value="ADAMTSFAMILY"/>
</dbReference>
<feature type="binding site" evidence="16 18">
    <location>
        <position position="376"/>
    </location>
    <ligand>
        <name>Zn(2+)</name>
        <dbReference type="ChEBI" id="CHEBI:29105"/>
        <note>catalytic</note>
    </ligand>
</feature>
<feature type="active site" evidence="15 18">
    <location>
        <position position="373"/>
    </location>
</feature>
<feature type="disulfide bond" evidence="17">
    <location>
        <begin position="388"/>
        <end position="417"/>
    </location>
</feature>
<dbReference type="Gene3D" id="3.40.390.10">
    <property type="entry name" value="Collagenase (Catalytic Domain)"/>
    <property type="match status" value="1"/>
</dbReference>
<feature type="binding site" evidence="16">
    <location>
        <position position="232"/>
    </location>
    <ligand>
        <name>Ca(2+)</name>
        <dbReference type="ChEBI" id="CHEBI:29108"/>
        <label>1</label>
    </ligand>
</feature>
<feature type="binding site" evidence="16">
    <location>
        <position position="315"/>
    </location>
    <ligand>
        <name>Ca(2+)</name>
        <dbReference type="ChEBI" id="CHEBI:29108"/>
        <label>1</label>
    </ligand>
</feature>
<evidence type="ECO:0000256" key="8">
    <source>
        <dbReference type="ARBA" id="ARBA00022737"/>
    </source>
</evidence>
<dbReference type="SMART" id="SM00209">
    <property type="entry name" value="TSP1"/>
    <property type="match status" value="3"/>
</dbReference>
<evidence type="ECO:0000256" key="19">
    <source>
        <dbReference type="SAM" id="MobiDB-lite"/>
    </source>
</evidence>
<feature type="disulfide bond" evidence="17">
    <location>
        <begin position="304"/>
        <end position="356"/>
    </location>
</feature>
<proteinExistence type="predicted"/>
<dbReference type="GO" id="GO:0004222">
    <property type="term" value="F:metalloendopeptidase activity"/>
    <property type="evidence" value="ECO:0007669"/>
    <property type="project" value="InterPro"/>
</dbReference>
<keyword evidence="13 17" id="KW-1015">Disulfide bond</keyword>
<feature type="binding site" evidence="16">
    <location>
        <position position="232"/>
    </location>
    <ligand>
        <name>Ca(2+)</name>
        <dbReference type="ChEBI" id="CHEBI:29108"/>
        <label>2</label>
    </ligand>
</feature>
<dbReference type="FunFam" id="2.60.120.830:FF:000001">
    <property type="entry name" value="A disintegrin and metalloproteinase with thrombospondin motifs 1"/>
    <property type="match status" value="1"/>
</dbReference>
<evidence type="ECO:0000256" key="15">
    <source>
        <dbReference type="PIRSR" id="PIRSR613273-1"/>
    </source>
</evidence>
<keyword evidence="10 16" id="KW-0862">Zinc</keyword>
<evidence type="ECO:0000256" key="1">
    <source>
        <dbReference type="ARBA" id="ARBA00004498"/>
    </source>
</evidence>
<dbReference type="InterPro" id="IPR006586">
    <property type="entry name" value="ADAM_Cys-rich"/>
</dbReference>
<keyword evidence="5" id="KW-0165">Cleavage on pair of basic residues</keyword>
<keyword evidence="14" id="KW-0325">Glycoprotein</keyword>
<dbReference type="SUPFAM" id="SSF55486">
    <property type="entry name" value="Metalloproteases ('zincins'), catalytic domain"/>
    <property type="match status" value="1"/>
</dbReference>
<evidence type="ECO:0000256" key="10">
    <source>
        <dbReference type="ARBA" id="ARBA00022833"/>
    </source>
</evidence>
<dbReference type="GO" id="GO:0006508">
    <property type="term" value="P:proteolysis"/>
    <property type="evidence" value="ECO:0007669"/>
    <property type="project" value="UniProtKB-KW"/>
</dbReference>
<dbReference type="InterPro" id="IPR013277">
    <property type="entry name" value="Pept_M12B_ADAM-TS8"/>
</dbReference>
<dbReference type="InterPro" id="IPR036383">
    <property type="entry name" value="TSP1_rpt_sf"/>
</dbReference>
<keyword evidence="3" id="KW-0272">Extracellular matrix</keyword>
<feature type="disulfide bond" evidence="17">
    <location>
        <begin position="505"/>
        <end position="516"/>
    </location>
</feature>
<dbReference type="STRING" id="33528.ENSGAFP00000006578"/>
<dbReference type="Pfam" id="PF05986">
    <property type="entry name" value="ADAMTS_spacer1"/>
    <property type="match status" value="1"/>
</dbReference>
<feature type="disulfide bond" evidence="17">
    <location>
        <begin position="333"/>
        <end position="338"/>
    </location>
</feature>
<feature type="region of interest" description="Disordered" evidence="19">
    <location>
        <begin position="818"/>
        <end position="842"/>
    </location>
</feature>
<evidence type="ECO:0000256" key="17">
    <source>
        <dbReference type="PIRSR" id="PIRSR613273-3"/>
    </source>
</evidence>
<comment type="cofactor">
    <cofactor evidence="16">
        <name>Zn(2+)</name>
        <dbReference type="ChEBI" id="CHEBI:29105"/>
    </cofactor>
    <text evidence="16">Binds 1 zinc ion per subunit.</text>
</comment>
<feature type="binding site" evidence="16">
    <location>
        <position position="322"/>
    </location>
    <ligand>
        <name>Ca(2+)</name>
        <dbReference type="ChEBI" id="CHEBI:29108"/>
        <label>1</label>
    </ligand>
</feature>
<keyword evidence="12" id="KW-0865">Zymogen</keyword>
<dbReference type="Gene3D" id="2.60.120.830">
    <property type="match status" value="1"/>
</dbReference>
<evidence type="ECO:0000256" key="6">
    <source>
        <dbReference type="ARBA" id="ARBA00022723"/>
    </source>
</evidence>
<dbReference type="Gene3D" id="3.40.1620.60">
    <property type="match status" value="2"/>
</dbReference>
<dbReference type="PANTHER" id="PTHR13723">
    <property type="entry name" value="ADAMTS A DISINTEGRIN AND METALLOPROTEASE WITH THROMBOSPONDIN MOTIFS PROTEASE"/>
    <property type="match status" value="1"/>
</dbReference>
<keyword evidence="2" id="KW-0964">Secreted</keyword>
<dbReference type="FunFam" id="2.20.100.10:FF:000005">
    <property type="entry name" value="ADAM metallopeptidase with thrombospondin type 1 motif 9"/>
    <property type="match status" value="1"/>
</dbReference>
<dbReference type="CDD" id="cd04273">
    <property type="entry name" value="ZnMc_ADAMTS_like"/>
    <property type="match status" value="1"/>
</dbReference>
<dbReference type="InterPro" id="IPR024079">
    <property type="entry name" value="MetalloPept_cat_dom_sf"/>
</dbReference>
<protein>
    <recommendedName>
        <fullName evidence="20">Peptidase M12B domain-containing protein</fullName>
    </recommendedName>
</protein>
<dbReference type="Pfam" id="PF00090">
    <property type="entry name" value="TSP_1"/>
    <property type="match status" value="1"/>
</dbReference>
<dbReference type="SMART" id="SM00608">
    <property type="entry name" value="ACR"/>
    <property type="match status" value="1"/>
</dbReference>
<dbReference type="PRINTS" id="PR01861">
    <property type="entry name" value="ADAMTS8"/>
</dbReference>
<evidence type="ECO:0000313" key="21">
    <source>
        <dbReference type="EMBL" id="PWA22676.1"/>
    </source>
</evidence>
<evidence type="ECO:0000256" key="7">
    <source>
        <dbReference type="ARBA" id="ARBA00022729"/>
    </source>
</evidence>
<feature type="disulfide bond" evidence="17">
    <location>
        <begin position="543"/>
        <end position="581"/>
    </location>
</feature>
<keyword evidence="9" id="KW-0378">Hydrolase</keyword>
<dbReference type="PANTHER" id="PTHR13723:SF39">
    <property type="entry name" value="A DISINTEGRIN AND METALLOPROTEINASE WITH THROMBOSPONDIN MOTIFS 15"/>
    <property type="match status" value="1"/>
</dbReference>
<evidence type="ECO:0000313" key="22">
    <source>
        <dbReference type="Proteomes" id="UP000250572"/>
    </source>
</evidence>
<name>A0A315VIC3_GAMAF</name>
<dbReference type="InterPro" id="IPR041645">
    <property type="entry name" value="ADAMTS_CR_2"/>
</dbReference>
<evidence type="ECO:0000256" key="2">
    <source>
        <dbReference type="ARBA" id="ARBA00022525"/>
    </source>
</evidence>
<feature type="binding site" evidence="16">
    <location>
        <position position="436"/>
    </location>
    <ligand>
        <name>Ca(2+)</name>
        <dbReference type="ChEBI" id="CHEBI:29108"/>
        <label>2</label>
    </ligand>
</feature>
<dbReference type="PROSITE" id="PS50215">
    <property type="entry name" value="ADAM_MEPRO"/>
    <property type="match status" value="1"/>
</dbReference>
<feature type="disulfide bond" evidence="17">
    <location>
        <begin position="554"/>
        <end position="566"/>
    </location>
</feature>
<dbReference type="InterPro" id="IPR045371">
    <property type="entry name" value="ADAMTS_CR_3"/>
</dbReference>
<sequence>MDHDREEFTLSELVRPRSSLDANIDMFVRTVFLLHFVKFIRCMESEICFPIRLDDDRDDFNNDLDISVRKHVMKIQAFQQELVIDLQQDSDFIAPSISIQDGFWFSNTDVTTDLRGCFYSGYVNGDRGSYAALSLCKGLNGAFAFQGWEYFIRPVRNDTRSAQDAHIVRRRPSNDLKQNSTSRCAVESDLSPLDAQSLQKYKQMTDLNNVTETMLKKMGRAKRFASVPRYVETLVAADESMLSFHGDDLKHYLLTLMSVAARLYRHPSILNSISITVVKIVIISEEDKGPKVSGNAAMTLRNFCTWQKKMNKHNDKHPDYWDTAILFTRQDLCGASTCDTLGMADVGTMCDPKRSCSVIEDDGLPSAFTTAHELGHVFNMPHDNVKACEDVFGKLQENHMMSPTLIQINRTSPWSPCSAAIITEFLDSGHGDCLLDQPQKTLVLPDVLPGSSYDLDRQCELAFGEGSKPCPFMQPPCSRLWCTGKSSGHLVCMTRHFPWADGTRCGDRQVCDRGVCSDKQLQTVKLDGRWGKWGPFGSCSRTCGSGVQLSKRECNNPAPSNGGKYCQGVRVKYRSCSLNRCPETDKTYREQQCETSGQTFSSSRVAQSVVWVPKYSGVSPKDRCKLICRANGTGYFYVLSPKVVDGTPCSPDSTGICVQGKCIKAGCDRVIGSTKKFDKCGICGGDNKSCKKVSGLFTKPVHGYNFVVVLPVGAANVDIRQRGYKGMMGDDNYLAVKNSKGHYLLNGNYIVSAGERDIIVNNSLLRYSGTTGLSETLHAVNPLGEALTVEVLCAGKITPPRIRYSFYLHRQTKEDKMLKKGERANSENSVLTKDEVKEDEEDNLKSSYSKMDALVGKWISAPWEECSVSCGSGFQRRMVQCLKSDGKPGLDCDSSQRPSATRVCGDPCAEWHIGQWSPCSRTCGKGFKRRPLHCKDQTGLLLPRDLCKGLRKPQELDFCNLNAYLSLGCHLIVVEGFECPNDPGSYAAWGFMPLDAGHRGPALEPGLEGGHDGERLVARLPPMEPKEETWVSPPIGPPPMRGAKGVGCIVSVRNQRSQWFPEGMLAVEFRTVVVLNLD</sequence>
<feature type="binding site" evidence="16">
    <location>
        <position position="315"/>
    </location>
    <ligand>
        <name>Ca(2+)</name>
        <dbReference type="ChEBI" id="CHEBI:29108"/>
        <label>2</label>
    </ligand>
</feature>
<evidence type="ECO:0000259" key="20">
    <source>
        <dbReference type="PROSITE" id="PS50215"/>
    </source>
</evidence>
<evidence type="ECO:0000256" key="13">
    <source>
        <dbReference type="ARBA" id="ARBA00023157"/>
    </source>
</evidence>
<keyword evidence="6 16" id="KW-0479">Metal-binding</keyword>
<evidence type="ECO:0000256" key="3">
    <source>
        <dbReference type="ARBA" id="ARBA00022530"/>
    </source>
</evidence>
<dbReference type="PROSITE" id="PS50092">
    <property type="entry name" value="TSP1"/>
    <property type="match status" value="3"/>
</dbReference>
<evidence type="ECO:0000256" key="12">
    <source>
        <dbReference type="ARBA" id="ARBA00023145"/>
    </source>
</evidence>
<dbReference type="SUPFAM" id="SSF82895">
    <property type="entry name" value="TSP-1 type 1 repeat"/>
    <property type="match status" value="3"/>
</dbReference>
<keyword evidence="7" id="KW-0732">Signal</keyword>
<evidence type="ECO:0000256" key="18">
    <source>
        <dbReference type="PROSITE-ProRule" id="PRU00276"/>
    </source>
</evidence>
<organism evidence="21 22">
    <name type="scientific">Gambusia affinis</name>
    <name type="common">Western mosquitofish</name>
    <name type="synonym">Heterandria affinis</name>
    <dbReference type="NCBI Taxonomy" id="33528"/>
    <lineage>
        <taxon>Eukaryota</taxon>
        <taxon>Metazoa</taxon>
        <taxon>Chordata</taxon>
        <taxon>Craniata</taxon>
        <taxon>Vertebrata</taxon>
        <taxon>Euteleostomi</taxon>
        <taxon>Actinopterygii</taxon>
        <taxon>Neopterygii</taxon>
        <taxon>Teleostei</taxon>
        <taxon>Neoteleostei</taxon>
        <taxon>Acanthomorphata</taxon>
        <taxon>Ovalentaria</taxon>
        <taxon>Atherinomorphae</taxon>
        <taxon>Cyprinodontiformes</taxon>
        <taxon>Poeciliidae</taxon>
        <taxon>Poeciliinae</taxon>
        <taxon>Gambusia</taxon>
    </lineage>
</organism>